<dbReference type="PANTHER" id="PTHR10366:SF447">
    <property type="entry name" value="HYDROXYSTEROID DEHYDROGENASE_ISOMERASE FAMILY PROTEIN, PUTATIVE (AFU_ORTHOLOGUE AFUA_1G06450)-RELATED"/>
    <property type="match status" value="1"/>
</dbReference>
<dbReference type="EMBL" id="LVCJ01000077">
    <property type="protein sequence ID" value="OAL30064.1"/>
    <property type="molecule type" value="Genomic_DNA"/>
</dbReference>
<dbReference type="InterPro" id="IPR002225">
    <property type="entry name" value="3Beta_OHSteriod_DH/Estase"/>
</dbReference>
<evidence type="ECO:0000259" key="5">
    <source>
        <dbReference type="Pfam" id="PF01073"/>
    </source>
</evidence>
<feature type="transmembrane region" description="Helical" evidence="4">
    <location>
        <begin position="6"/>
        <end position="23"/>
    </location>
</feature>
<dbReference type="Gene3D" id="3.40.50.720">
    <property type="entry name" value="NAD(P)-binding Rossmann-like Domain"/>
    <property type="match status" value="1"/>
</dbReference>
<keyword evidence="1" id="KW-0560">Oxidoreductase</keyword>
<gene>
    <name evidence="6" type="ORF">AYO20_08968</name>
</gene>
<evidence type="ECO:0000313" key="6">
    <source>
        <dbReference type="EMBL" id="OAL30064.1"/>
    </source>
</evidence>
<keyword evidence="4" id="KW-0472">Membrane</keyword>
<name>A0A178CL33_9EURO</name>
<evidence type="ECO:0000313" key="7">
    <source>
        <dbReference type="Proteomes" id="UP000185904"/>
    </source>
</evidence>
<feature type="domain" description="3-beta hydroxysteroid dehydrogenase/isomerase" evidence="5">
    <location>
        <begin position="74"/>
        <end position="351"/>
    </location>
</feature>
<feature type="transmembrane region" description="Helical" evidence="4">
    <location>
        <begin position="73"/>
        <end position="92"/>
    </location>
</feature>
<accession>A0A178CL33</accession>
<dbReference type="Proteomes" id="UP000185904">
    <property type="component" value="Unassembled WGS sequence"/>
</dbReference>
<dbReference type="AlphaFoldDB" id="A0A178CL33"/>
<keyword evidence="4" id="KW-1133">Transmembrane helix</keyword>
<keyword evidence="4" id="KW-0812">Transmembrane</keyword>
<dbReference type="InterPro" id="IPR050425">
    <property type="entry name" value="NAD(P)_dehydrat-like"/>
</dbReference>
<evidence type="ECO:0000256" key="1">
    <source>
        <dbReference type="ARBA" id="ARBA00023002"/>
    </source>
</evidence>
<dbReference type="Pfam" id="PF01073">
    <property type="entry name" value="3Beta_HSD"/>
    <property type="match status" value="1"/>
</dbReference>
<dbReference type="InterPro" id="IPR036291">
    <property type="entry name" value="NAD(P)-bd_dom_sf"/>
</dbReference>
<evidence type="ECO:0000256" key="2">
    <source>
        <dbReference type="ARBA" id="ARBA00023445"/>
    </source>
</evidence>
<proteinExistence type="inferred from homology"/>
<dbReference type="GO" id="GO:0000252">
    <property type="term" value="F:3-beta-hydroxysteroid dehydrogenase [NAD(P)+]/C4-decarboxylase activity"/>
    <property type="evidence" value="ECO:0007669"/>
    <property type="project" value="TreeGrafter"/>
</dbReference>
<protein>
    <recommendedName>
        <fullName evidence="5">3-beta hydroxysteroid dehydrogenase/isomerase domain-containing protein</fullName>
    </recommendedName>
</protein>
<dbReference type="OrthoDB" id="10058185at2759"/>
<keyword evidence="7" id="KW-1185">Reference proteome</keyword>
<dbReference type="GO" id="GO:0006696">
    <property type="term" value="P:ergosterol biosynthetic process"/>
    <property type="evidence" value="ECO:0007669"/>
    <property type="project" value="TreeGrafter"/>
</dbReference>
<feature type="region of interest" description="Disordered" evidence="3">
    <location>
        <begin position="454"/>
        <end position="485"/>
    </location>
</feature>
<dbReference type="PANTHER" id="PTHR10366">
    <property type="entry name" value="NAD DEPENDENT EPIMERASE/DEHYDRATASE"/>
    <property type="match status" value="1"/>
</dbReference>
<comment type="similarity">
    <text evidence="2">Belongs to the NAD(P)-dependent epimerase/dehydratase family. Dihydroflavonol-4-reductase subfamily.</text>
</comment>
<dbReference type="GO" id="GO:0005783">
    <property type="term" value="C:endoplasmic reticulum"/>
    <property type="evidence" value="ECO:0007669"/>
    <property type="project" value="TreeGrafter"/>
</dbReference>
<dbReference type="RefSeq" id="XP_022496798.1">
    <property type="nucleotide sequence ID" value="XM_022647241.1"/>
</dbReference>
<evidence type="ECO:0000256" key="3">
    <source>
        <dbReference type="SAM" id="MobiDB-lite"/>
    </source>
</evidence>
<dbReference type="GeneID" id="34592369"/>
<reference evidence="6 7" key="1">
    <citation type="submission" date="2016-03" db="EMBL/GenBank/DDBJ databases">
        <title>The draft genome sequence of Fonsecaea nubica causative agent of cutaneous subcutaneous infection in human host.</title>
        <authorList>
            <person name="Costa F."/>
            <person name="Sybren D.H."/>
            <person name="Raittz R.T."/>
            <person name="Weiss V.A."/>
            <person name="Leao A.C."/>
            <person name="Gomes R."/>
            <person name="De Souza E.M."/>
            <person name="Pedrosa F.O."/>
            <person name="Steffens M.B."/>
            <person name="Bombassaro A."/>
            <person name="Tadra-Sfeir M.Z."/>
            <person name="Moreno L.F."/>
            <person name="Najafzadeh M.J."/>
            <person name="Felipe M.S."/>
            <person name="Teixeira M."/>
            <person name="Sun J."/>
            <person name="Xi L."/>
            <person name="Castro M.A."/>
            <person name="Vicente V.A."/>
        </authorList>
    </citation>
    <scope>NUCLEOTIDE SEQUENCE [LARGE SCALE GENOMIC DNA]</scope>
    <source>
        <strain evidence="6 7">CBS 269.64</strain>
    </source>
</reference>
<sequence length="485" mass="54724">MELSWTVLLSAIGLLLFGYFYHVNRAMSILPEEAEKIARKPWTKEEIQAAYEKCRRERPDFKKDLPPKQNRRYVVFGGSGLVGGWLVEHLIMRGESPSAVRIADLQAPRRDQAVKQRVPYFRADVTDAASVSKVFTTPWPAEHAKLPLTVFHTVAYIHAGYRKADFLDTYMKVNVEGTENVLQAAKAAGCDVFIATSSCSTAIRPLEFFIYPWEKHPRNFVQLSENGEPPPLKLENFAGCYAYTKALAEKLVRDADSKRDSFRTGAIRPGHTIYGHGDQNKNSVVYDYLRRGGLQTWLTPFVLQYVSAQNVSLAHLLYEARLLAGHDIGGNAYAVCDPGPPFRYSDLYRAMSTLAHPSTPIKWPEVQPLPLLLIAHLVEGYMLLRRRYLGFLPEVTNFDLSMLQPAVFNYSTLVIIYDDSRARRELGYNTSHDTLEGVCLHMLEWNEQAEARLKAKGEAAEEEEEEEVATVPEKTVPGVAQRVAA</sequence>
<comment type="caution">
    <text evidence="6">The sequence shown here is derived from an EMBL/GenBank/DDBJ whole genome shotgun (WGS) entry which is preliminary data.</text>
</comment>
<dbReference type="SUPFAM" id="SSF51735">
    <property type="entry name" value="NAD(P)-binding Rossmann-fold domains"/>
    <property type="match status" value="1"/>
</dbReference>
<organism evidence="6 7">
    <name type="scientific">Fonsecaea nubica</name>
    <dbReference type="NCBI Taxonomy" id="856822"/>
    <lineage>
        <taxon>Eukaryota</taxon>
        <taxon>Fungi</taxon>
        <taxon>Dikarya</taxon>
        <taxon>Ascomycota</taxon>
        <taxon>Pezizomycotina</taxon>
        <taxon>Eurotiomycetes</taxon>
        <taxon>Chaetothyriomycetidae</taxon>
        <taxon>Chaetothyriales</taxon>
        <taxon>Herpotrichiellaceae</taxon>
        <taxon>Fonsecaea</taxon>
    </lineage>
</organism>
<evidence type="ECO:0000256" key="4">
    <source>
        <dbReference type="SAM" id="Phobius"/>
    </source>
</evidence>